<proteinExistence type="predicted"/>
<organism evidence="1">
    <name type="scientific">Gibberella zeae</name>
    <name type="common">Wheat head blight fungus</name>
    <name type="synonym">Fusarium graminearum</name>
    <dbReference type="NCBI Taxonomy" id="5518"/>
    <lineage>
        <taxon>Eukaryota</taxon>
        <taxon>Fungi</taxon>
        <taxon>Dikarya</taxon>
        <taxon>Ascomycota</taxon>
        <taxon>Pezizomycotina</taxon>
        <taxon>Sordariomycetes</taxon>
        <taxon>Hypocreomycetidae</taxon>
        <taxon>Hypocreales</taxon>
        <taxon>Nectriaceae</taxon>
        <taxon>Fusarium</taxon>
    </lineage>
</organism>
<sequence>MCEYDTIYAETKPAAGEDRVLVDSCVYRILKAPCQGHRLPVGTLPEFLYVYTTETVVELYYA</sequence>
<gene>
    <name evidence="1" type="ORF">FUG_LOCUS402520</name>
</gene>
<protein>
    <submittedName>
        <fullName evidence="1">Uncharacterized protein</fullName>
    </submittedName>
</protein>
<dbReference type="EMBL" id="CAAKMV010000145">
    <property type="protein sequence ID" value="VIO60516.1"/>
    <property type="molecule type" value="Genomic_DNA"/>
</dbReference>
<dbReference type="AlphaFoldDB" id="A0A4E9DKA0"/>
<reference evidence="1" key="1">
    <citation type="submission" date="2019-04" db="EMBL/GenBank/DDBJ databases">
        <authorList>
            <person name="Melise S."/>
            <person name="Noan J."/>
            <person name="Okalmin O."/>
        </authorList>
    </citation>
    <scope>NUCLEOTIDE SEQUENCE</scope>
    <source>
        <strain evidence="1">FN9</strain>
    </source>
</reference>
<accession>A0A4E9DKA0</accession>
<name>A0A4E9DKA0_GIBZA</name>
<evidence type="ECO:0000313" key="1">
    <source>
        <dbReference type="EMBL" id="VIO60516.1"/>
    </source>
</evidence>